<dbReference type="InterPro" id="IPR055079">
    <property type="entry name" value="POP1_C"/>
</dbReference>
<dbReference type="GO" id="GO:0001682">
    <property type="term" value="P:tRNA 5'-leader removal"/>
    <property type="evidence" value="ECO:0007669"/>
    <property type="project" value="InterPro"/>
</dbReference>
<gene>
    <name evidence="10" type="ORF">DCAR_0520912</name>
</gene>
<name>A0AAF0X514_DAUCS</name>
<evidence type="ECO:0000256" key="2">
    <source>
        <dbReference type="ARBA" id="ARBA00004370"/>
    </source>
</evidence>
<sequence>MAAKGTKHTRIESTPLPRNVNVTRFAECRGPELEALYSVVSERLNGDFRSNRNKRRRTTAHDNRVGKKRFRKREKIGGNEVGDLKKKLPRRIRRKNELRRNNEDGFGVSGDGTKRLRTHVWHAKRFSMSKIWGFYLPLGLHGRGRGSRSIMKSLTDGVVVHDESYCAAVQLEGPEENLLSILSMVLVPSVVDSEDLSSRVISGAAYGSAMLHHGGATCSHTIAPVTYMWRRHEHSEINDVDKGDGIYATEAIKNSSALRLVWIWIHAAALREGFDALECASQRENEKAGTHVKCVSLEGQLGKVEVMGSKASQLLQKILHPVKSFPQTNMDIKECSVDETQDGAQPNIFDFESENYTASSIISLVINDPRISTGKAEDQTSAGIQESILEPVSSLYLRNGESRDLWQASSGIYPPVEESFLCREKHQQRMAFFCLNDKSASILNEPAKEQCSRVCPVLLLKNNHLKSSIARWSIILPISWVKTFWIPLVSSGGRAIGLREKHWIACEVGLPYFPSDFPDCNAYSCFMETEAVASVRDAELRPPSVRPFSVPTSPPWEVVHYTYSKKKVIGLDNQILPNITSKDINSLVANSLEDCHRAPCCNNGVSFGGLVSRSSCLLARFLSGINNCQLRIFPSIPERKSCISEIMKEKDISNQGLEDACLVNYDHPLCFVRILLHVYKDGVFEDGAVVCAPHLSDLLFMTSSNKFELQIPDTLARSYFVQQASGKWDLQEPRDPAGMESHRWPIGFVTTGFVHGSKKPVAGALCEAVLLARVREEQWNAVPAKRRKQEIYVLVRNLRSTAYRLALAEIVLERQEQDLEHM</sequence>
<dbReference type="InterPro" id="IPR018000">
    <property type="entry name" value="Neurotransmitter_ion_chnl_CS"/>
</dbReference>
<protein>
    <recommendedName>
        <fullName evidence="12">Pop1 N-terminal domain-containing protein</fullName>
    </recommendedName>
</protein>
<dbReference type="Pfam" id="PF06978">
    <property type="entry name" value="POP1_N"/>
    <property type="match status" value="1"/>
</dbReference>
<dbReference type="GO" id="GO:0000172">
    <property type="term" value="C:ribonuclease MRP complex"/>
    <property type="evidence" value="ECO:0007669"/>
    <property type="project" value="InterPro"/>
</dbReference>
<evidence type="ECO:0000259" key="7">
    <source>
        <dbReference type="Pfam" id="PF06978"/>
    </source>
</evidence>
<feature type="domain" description="POP1 C-terminal" evidence="9">
    <location>
        <begin position="723"/>
        <end position="811"/>
    </location>
</feature>
<dbReference type="Pfam" id="PF22770">
    <property type="entry name" value="POP1_C"/>
    <property type="match status" value="1"/>
</dbReference>
<feature type="domain" description="Pop1 N-terminal" evidence="7">
    <location>
        <begin position="116"/>
        <end position="173"/>
    </location>
</feature>
<evidence type="ECO:0008006" key="12">
    <source>
        <dbReference type="Google" id="ProtNLM"/>
    </source>
</evidence>
<evidence type="ECO:0000313" key="11">
    <source>
        <dbReference type="Proteomes" id="UP000077755"/>
    </source>
</evidence>
<comment type="subcellular location">
    <subcellularLocation>
        <location evidence="2">Membrane</location>
    </subcellularLocation>
    <subcellularLocation>
        <location evidence="1">Nucleus</location>
    </subcellularLocation>
</comment>
<keyword evidence="3" id="KW-0819">tRNA processing</keyword>
<dbReference type="Proteomes" id="UP000077755">
    <property type="component" value="Chromosome 5"/>
</dbReference>
<dbReference type="Pfam" id="PF08170">
    <property type="entry name" value="POPLD"/>
    <property type="match status" value="1"/>
</dbReference>
<keyword evidence="4" id="KW-0472">Membrane</keyword>
<dbReference type="PANTHER" id="PTHR22731">
    <property type="entry name" value="RIBONUCLEASES P/MRP PROTEIN SUBUNIT POP1"/>
    <property type="match status" value="1"/>
</dbReference>
<evidence type="ECO:0000313" key="10">
    <source>
        <dbReference type="EMBL" id="WOH01528.1"/>
    </source>
</evidence>
<accession>A0AAF0X514</accession>
<keyword evidence="5" id="KW-0539">Nucleus</keyword>
<dbReference type="InterPro" id="IPR039182">
    <property type="entry name" value="Pop1"/>
</dbReference>
<dbReference type="InterPro" id="IPR012590">
    <property type="entry name" value="POPLD_dom"/>
</dbReference>
<dbReference type="InterPro" id="IPR009723">
    <property type="entry name" value="Pop1_N"/>
</dbReference>
<dbReference type="PANTHER" id="PTHR22731:SF3">
    <property type="entry name" value="RIBONUCLEASES P_MRP PROTEIN SUBUNIT POP1"/>
    <property type="match status" value="1"/>
</dbReference>
<evidence type="ECO:0000256" key="4">
    <source>
        <dbReference type="ARBA" id="ARBA00023136"/>
    </source>
</evidence>
<keyword evidence="11" id="KW-1185">Reference proteome</keyword>
<evidence type="ECO:0000256" key="3">
    <source>
        <dbReference type="ARBA" id="ARBA00022694"/>
    </source>
</evidence>
<evidence type="ECO:0000259" key="8">
    <source>
        <dbReference type="Pfam" id="PF08170"/>
    </source>
</evidence>
<organism evidence="10 11">
    <name type="scientific">Daucus carota subsp. sativus</name>
    <name type="common">Carrot</name>
    <dbReference type="NCBI Taxonomy" id="79200"/>
    <lineage>
        <taxon>Eukaryota</taxon>
        <taxon>Viridiplantae</taxon>
        <taxon>Streptophyta</taxon>
        <taxon>Embryophyta</taxon>
        <taxon>Tracheophyta</taxon>
        <taxon>Spermatophyta</taxon>
        <taxon>Magnoliopsida</taxon>
        <taxon>eudicotyledons</taxon>
        <taxon>Gunneridae</taxon>
        <taxon>Pentapetalae</taxon>
        <taxon>asterids</taxon>
        <taxon>campanulids</taxon>
        <taxon>Apiales</taxon>
        <taxon>Apiaceae</taxon>
        <taxon>Apioideae</taxon>
        <taxon>Scandiceae</taxon>
        <taxon>Daucinae</taxon>
        <taxon>Daucus</taxon>
        <taxon>Daucus sect. Daucus</taxon>
    </lineage>
</organism>
<reference evidence="10" key="1">
    <citation type="journal article" date="2016" name="Nat. Genet.">
        <title>A high-quality carrot genome assembly provides new insights into carotenoid accumulation and asterid genome evolution.</title>
        <authorList>
            <person name="Iorizzo M."/>
            <person name="Ellison S."/>
            <person name="Senalik D."/>
            <person name="Zeng P."/>
            <person name="Satapoomin P."/>
            <person name="Huang J."/>
            <person name="Bowman M."/>
            <person name="Iovene M."/>
            <person name="Sanseverino W."/>
            <person name="Cavagnaro P."/>
            <person name="Yildiz M."/>
            <person name="Macko-Podgorni A."/>
            <person name="Moranska E."/>
            <person name="Grzebelus E."/>
            <person name="Grzebelus D."/>
            <person name="Ashrafi H."/>
            <person name="Zheng Z."/>
            <person name="Cheng S."/>
            <person name="Spooner D."/>
            <person name="Van Deynze A."/>
            <person name="Simon P."/>
        </authorList>
    </citation>
    <scope>NUCLEOTIDE SEQUENCE</scope>
    <source>
        <tissue evidence="10">Leaf</tissue>
    </source>
</reference>
<dbReference type="PROSITE" id="PS00236">
    <property type="entry name" value="NEUROTR_ION_CHANNEL"/>
    <property type="match status" value="1"/>
</dbReference>
<feature type="region of interest" description="Disordered" evidence="6">
    <location>
        <begin position="48"/>
        <end position="67"/>
    </location>
</feature>
<dbReference type="EMBL" id="CP093347">
    <property type="protein sequence ID" value="WOH01528.1"/>
    <property type="molecule type" value="Genomic_DNA"/>
</dbReference>
<reference evidence="10" key="2">
    <citation type="submission" date="2022-03" db="EMBL/GenBank/DDBJ databases">
        <title>Draft title - Genomic analysis of global carrot germplasm unveils the trajectory of domestication and the origin of high carotenoid orange carrot.</title>
        <authorList>
            <person name="Iorizzo M."/>
            <person name="Ellison S."/>
            <person name="Senalik D."/>
            <person name="Macko-Podgorni A."/>
            <person name="Grzebelus D."/>
            <person name="Bostan H."/>
            <person name="Rolling W."/>
            <person name="Curaba J."/>
            <person name="Simon P."/>
        </authorList>
    </citation>
    <scope>NUCLEOTIDE SEQUENCE</scope>
    <source>
        <tissue evidence="10">Leaf</tissue>
    </source>
</reference>
<evidence type="ECO:0000256" key="6">
    <source>
        <dbReference type="SAM" id="MobiDB-lite"/>
    </source>
</evidence>
<dbReference type="GO" id="GO:0016020">
    <property type="term" value="C:membrane"/>
    <property type="evidence" value="ECO:0007669"/>
    <property type="project" value="UniProtKB-SubCell"/>
</dbReference>
<feature type="domain" description="POPLD" evidence="8">
    <location>
        <begin position="471"/>
        <end position="547"/>
    </location>
</feature>
<evidence type="ECO:0000256" key="1">
    <source>
        <dbReference type="ARBA" id="ARBA00004123"/>
    </source>
</evidence>
<dbReference type="GO" id="GO:0005655">
    <property type="term" value="C:nucleolar ribonuclease P complex"/>
    <property type="evidence" value="ECO:0007669"/>
    <property type="project" value="InterPro"/>
</dbReference>
<evidence type="ECO:0000259" key="9">
    <source>
        <dbReference type="Pfam" id="PF22770"/>
    </source>
</evidence>
<evidence type="ECO:0000256" key="5">
    <source>
        <dbReference type="ARBA" id="ARBA00023242"/>
    </source>
</evidence>
<dbReference type="AlphaFoldDB" id="A0AAF0X514"/>
<proteinExistence type="predicted"/>